<evidence type="ECO:0000256" key="4">
    <source>
        <dbReference type="SAM" id="MobiDB-lite"/>
    </source>
</evidence>
<accession>A0AAD7MPJ9</accession>
<dbReference type="InterPro" id="IPR002110">
    <property type="entry name" value="Ankyrin_rpt"/>
</dbReference>
<feature type="repeat" description="ANK" evidence="3">
    <location>
        <begin position="64"/>
        <end position="92"/>
    </location>
</feature>
<dbReference type="Gene3D" id="1.25.40.20">
    <property type="entry name" value="Ankyrin repeat-containing domain"/>
    <property type="match status" value="1"/>
</dbReference>
<protein>
    <submittedName>
        <fullName evidence="5">Ankyrin repeat-containing domain protein</fullName>
    </submittedName>
</protein>
<proteinExistence type="predicted"/>
<dbReference type="Pfam" id="PF12796">
    <property type="entry name" value="Ank_2"/>
    <property type="match status" value="2"/>
</dbReference>
<dbReference type="Proteomes" id="UP001215598">
    <property type="component" value="Unassembled WGS sequence"/>
</dbReference>
<reference evidence="5" key="1">
    <citation type="submission" date="2023-03" db="EMBL/GenBank/DDBJ databases">
        <title>Massive genome expansion in bonnet fungi (Mycena s.s.) driven by repeated elements and novel gene families across ecological guilds.</title>
        <authorList>
            <consortium name="Lawrence Berkeley National Laboratory"/>
            <person name="Harder C.B."/>
            <person name="Miyauchi S."/>
            <person name="Viragh M."/>
            <person name="Kuo A."/>
            <person name="Thoen E."/>
            <person name="Andreopoulos B."/>
            <person name="Lu D."/>
            <person name="Skrede I."/>
            <person name="Drula E."/>
            <person name="Henrissat B."/>
            <person name="Morin E."/>
            <person name="Kohler A."/>
            <person name="Barry K."/>
            <person name="LaButti K."/>
            <person name="Morin E."/>
            <person name="Salamov A."/>
            <person name="Lipzen A."/>
            <person name="Mereny Z."/>
            <person name="Hegedus B."/>
            <person name="Baldrian P."/>
            <person name="Stursova M."/>
            <person name="Weitz H."/>
            <person name="Taylor A."/>
            <person name="Grigoriev I.V."/>
            <person name="Nagy L.G."/>
            <person name="Martin F."/>
            <person name="Kauserud H."/>
        </authorList>
    </citation>
    <scope>NUCLEOTIDE SEQUENCE</scope>
    <source>
        <strain evidence="5">CBHHK182m</strain>
    </source>
</reference>
<feature type="region of interest" description="Disordered" evidence="4">
    <location>
        <begin position="1"/>
        <end position="27"/>
    </location>
</feature>
<evidence type="ECO:0000313" key="6">
    <source>
        <dbReference type="Proteomes" id="UP001215598"/>
    </source>
</evidence>
<dbReference type="PANTHER" id="PTHR24198">
    <property type="entry name" value="ANKYRIN REPEAT AND PROTEIN KINASE DOMAIN-CONTAINING PROTEIN"/>
    <property type="match status" value="1"/>
</dbReference>
<evidence type="ECO:0000256" key="2">
    <source>
        <dbReference type="ARBA" id="ARBA00023043"/>
    </source>
</evidence>
<dbReference type="AlphaFoldDB" id="A0AAD7MPJ9"/>
<dbReference type="PROSITE" id="PS50297">
    <property type="entry name" value="ANK_REP_REGION"/>
    <property type="match status" value="2"/>
</dbReference>
<keyword evidence="6" id="KW-1185">Reference proteome</keyword>
<dbReference type="PANTHER" id="PTHR24198:SF165">
    <property type="entry name" value="ANKYRIN REPEAT-CONTAINING PROTEIN-RELATED"/>
    <property type="match status" value="1"/>
</dbReference>
<dbReference type="PROSITE" id="PS50088">
    <property type="entry name" value="ANK_REPEAT"/>
    <property type="match status" value="2"/>
</dbReference>
<feature type="compositionally biased region" description="Basic and acidic residues" evidence="4">
    <location>
        <begin position="1"/>
        <end position="12"/>
    </location>
</feature>
<feature type="repeat" description="ANK" evidence="3">
    <location>
        <begin position="100"/>
        <end position="132"/>
    </location>
</feature>
<evidence type="ECO:0000313" key="5">
    <source>
        <dbReference type="EMBL" id="KAJ7727066.1"/>
    </source>
</evidence>
<name>A0AAD7MPJ9_9AGAR</name>
<dbReference type="SUPFAM" id="SSF48403">
    <property type="entry name" value="Ankyrin repeat"/>
    <property type="match status" value="1"/>
</dbReference>
<keyword evidence="1" id="KW-0677">Repeat</keyword>
<evidence type="ECO:0000256" key="3">
    <source>
        <dbReference type="PROSITE-ProRule" id="PRU00023"/>
    </source>
</evidence>
<sequence>MGLRLEAAHRQENACPPHSVRPSPETSWHWSPSALHVAAKAQNTEIALLLLEAGGNPAAKWGQIKYQPLYLAAANRDLAMMKLLLDHGAPVDGVFGCDGASETALHYACSTGHVEMIELILEHGTDIEAQGHYGTALGFAVHHRKLDAVRCLLGWGAEATVTAPLMIYLDNEGPPLPHTADLLYVALGLRHPSSPSWHASHPSDISNPPRAGTPAEWEGLPLGTEQKLMALLLFYGASKETTMETIHTHLMPLAKEALHSEEEFL</sequence>
<gene>
    <name evidence="5" type="ORF">B0H16DRAFT_1779783</name>
</gene>
<dbReference type="InterPro" id="IPR036770">
    <property type="entry name" value="Ankyrin_rpt-contain_sf"/>
</dbReference>
<dbReference type="SMART" id="SM00248">
    <property type="entry name" value="ANK"/>
    <property type="match status" value="4"/>
</dbReference>
<comment type="caution">
    <text evidence="5">The sequence shown here is derived from an EMBL/GenBank/DDBJ whole genome shotgun (WGS) entry which is preliminary data.</text>
</comment>
<evidence type="ECO:0000256" key="1">
    <source>
        <dbReference type="ARBA" id="ARBA00022737"/>
    </source>
</evidence>
<organism evidence="5 6">
    <name type="scientific">Mycena metata</name>
    <dbReference type="NCBI Taxonomy" id="1033252"/>
    <lineage>
        <taxon>Eukaryota</taxon>
        <taxon>Fungi</taxon>
        <taxon>Dikarya</taxon>
        <taxon>Basidiomycota</taxon>
        <taxon>Agaricomycotina</taxon>
        <taxon>Agaricomycetes</taxon>
        <taxon>Agaricomycetidae</taxon>
        <taxon>Agaricales</taxon>
        <taxon>Marasmiineae</taxon>
        <taxon>Mycenaceae</taxon>
        <taxon>Mycena</taxon>
    </lineage>
</organism>
<keyword evidence="2 3" id="KW-0040">ANK repeat</keyword>
<dbReference type="EMBL" id="JARKIB010000182">
    <property type="protein sequence ID" value="KAJ7727066.1"/>
    <property type="molecule type" value="Genomic_DNA"/>
</dbReference>
<feature type="region of interest" description="Disordered" evidence="4">
    <location>
        <begin position="197"/>
        <end position="218"/>
    </location>
</feature>